<reference evidence="1 2" key="1">
    <citation type="submission" date="2019-12" db="EMBL/GenBank/DDBJ databases">
        <title>Spirosoma sp. HMF4905 genome sequencing and assembly.</title>
        <authorList>
            <person name="Kang H."/>
            <person name="Cha I."/>
            <person name="Kim H."/>
            <person name="Joh K."/>
        </authorList>
    </citation>
    <scope>NUCLEOTIDE SEQUENCE [LARGE SCALE GENOMIC DNA]</scope>
    <source>
        <strain evidence="1 2">HMF4905</strain>
    </source>
</reference>
<gene>
    <name evidence="1" type="ORF">GO755_23975</name>
</gene>
<dbReference type="AlphaFoldDB" id="A0A7K1SH31"/>
<proteinExistence type="predicted"/>
<dbReference type="Proteomes" id="UP000436006">
    <property type="component" value="Unassembled WGS sequence"/>
</dbReference>
<evidence type="ECO:0008006" key="3">
    <source>
        <dbReference type="Google" id="ProtNLM"/>
    </source>
</evidence>
<protein>
    <recommendedName>
        <fullName evidence="3">Capsule assembly Wzi family protein</fullName>
    </recommendedName>
</protein>
<dbReference type="RefSeq" id="WP_157587832.1">
    <property type="nucleotide sequence ID" value="NZ_WPIN01000009.1"/>
</dbReference>
<dbReference type="InterPro" id="IPR026950">
    <property type="entry name" value="Caps_assemb_Wzi"/>
</dbReference>
<sequence>MRILYLITGLLFLNVLVGQTQSIPAAGTVRYSVELGGMATSDPQNPFWLRANQYNTVPLRGSFGTIRLGIQRDYKPRPDSIPKRKSRFDWGFGVYGVANVGPTSTSDNPAVLLPDAYVKIRFGILELYGGNRREVAGLGDTLLTSGFVAWSGNAMPFPKIQLHTPDYVPIGFTKKLLSFRVGYAHGWFADSYIQGSYLHQKYLYGRIGKPTWRFQFYAGLNHQVQWGGHADYLLARPDLAINGNLPTSFQDYLSIITGRYPDALENDRFTTFDGTNRVGNHVGNYDVALEWKGDRSNWLLYHQHMYDDASGLALQNVPDGLTGLRFLNQATTNTRFRFRRILLEWLSTTDQSGPTFDPTARYQGADNYFNNSQYPEGWSYRGRTIGTPFIMPRGDLAPSVGNEYAGNGYYPNNRVVAWYLGTTSTFQRGPTVTTRISYSRNFGSYKQPYPQVFHQLSTLITAQWPIRTGSGLALTTTLALDRGELMPNSFGGYMSLKKIW</sequence>
<name>A0A7K1SH31_9BACT</name>
<dbReference type="Gene3D" id="2.40.160.130">
    <property type="entry name" value="Capsule assembly protein Wzi"/>
    <property type="match status" value="1"/>
</dbReference>
<dbReference type="InterPro" id="IPR038636">
    <property type="entry name" value="Wzi_sf"/>
</dbReference>
<evidence type="ECO:0000313" key="2">
    <source>
        <dbReference type="Proteomes" id="UP000436006"/>
    </source>
</evidence>
<dbReference type="EMBL" id="WPIN01000009">
    <property type="protein sequence ID" value="MVM33120.1"/>
    <property type="molecule type" value="Genomic_DNA"/>
</dbReference>
<comment type="caution">
    <text evidence="1">The sequence shown here is derived from an EMBL/GenBank/DDBJ whole genome shotgun (WGS) entry which is preliminary data.</text>
</comment>
<accession>A0A7K1SH31</accession>
<keyword evidence="2" id="KW-1185">Reference proteome</keyword>
<evidence type="ECO:0000313" key="1">
    <source>
        <dbReference type="EMBL" id="MVM33120.1"/>
    </source>
</evidence>
<dbReference type="Pfam" id="PF14052">
    <property type="entry name" value="Caps_assemb_Wzi"/>
    <property type="match status" value="1"/>
</dbReference>
<organism evidence="1 2">
    <name type="scientific">Spirosoma arboris</name>
    <dbReference type="NCBI Taxonomy" id="2682092"/>
    <lineage>
        <taxon>Bacteria</taxon>
        <taxon>Pseudomonadati</taxon>
        <taxon>Bacteroidota</taxon>
        <taxon>Cytophagia</taxon>
        <taxon>Cytophagales</taxon>
        <taxon>Cytophagaceae</taxon>
        <taxon>Spirosoma</taxon>
    </lineage>
</organism>